<comment type="subcellular location">
    <subcellularLocation>
        <location evidence="1 6">Nucleus</location>
    </subcellularLocation>
</comment>
<sequence>MSYYDIDAILTDAQVFTPPSNQIHCINIYQKIPCTFELDVPSLGYLDNNAATPLKKHTRVDLPLWLAELLAVSSSPSSQKSLVTLDLPACLAPRVLNALKADPKSVDLRNLAQNFYGLGVRVLELFEEEEVCDVLMESWRTRAGEISDHAGSGSVGQSNGRGGGEGVEFLRGLDEAERGLFKAAHEGSKAMGKWMGEVKKG</sequence>
<dbReference type="GO" id="GO:1902975">
    <property type="term" value="P:mitotic DNA replication initiation"/>
    <property type="evidence" value="ECO:0007669"/>
    <property type="project" value="TreeGrafter"/>
</dbReference>
<evidence type="ECO:0000259" key="8">
    <source>
        <dbReference type="Pfam" id="PF22466"/>
    </source>
</evidence>
<dbReference type="Pfam" id="PF22466">
    <property type="entry name" value="PSF3_N"/>
    <property type="match status" value="1"/>
</dbReference>
<dbReference type="OrthoDB" id="10251744at2759"/>
<evidence type="ECO:0000256" key="4">
    <source>
        <dbReference type="ARBA" id="ARBA00022705"/>
    </source>
</evidence>
<dbReference type="PANTHER" id="PTHR22768:SF0">
    <property type="entry name" value="DNA REPLICATION COMPLEX GINS PROTEIN PSF3"/>
    <property type="match status" value="1"/>
</dbReference>
<dbReference type="STRING" id="1290391.M7TZM3"/>
<dbReference type="InterPro" id="IPR038437">
    <property type="entry name" value="GINS_Psf3_sf"/>
</dbReference>
<evidence type="ECO:0000259" key="7">
    <source>
        <dbReference type="Pfam" id="PF05916"/>
    </source>
</evidence>
<dbReference type="GO" id="GO:0000811">
    <property type="term" value="C:GINS complex"/>
    <property type="evidence" value="ECO:0007669"/>
    <property type="project" value="UniProtKB-UniRule"/>
</dbReference>
<dbReference type="CDD" id="cd11713">
    <property type="entry name" value="GINS_A_psf3"/>
    <property type="match status" value="1"/>
</dbReference>
<dbReference type="InterPro" id="IPR055221">
    <property type="entry name" value="PSF3_N"/>
</dbReference>
<comment type="similarity">
    <text evidence="2 6">Belongs to the GINS3/PSF3 family.</text>
</comment>
<dbReference type="InterPro" id="IPR021151">
    <property type="entry name" value="GINS_A"/>
</dbReference>
<dbReference type="AlphaFoldDB" id="M7TZM3"/>
<keyword evidence="5 6" id="KW-0539">Nucleus</keyword>
<dbReference type="InterPro" id="IPR036224">
    <property type="entry name" value="GINS_bundle-like_dom_sf"/>
</dbReference>
<evidence type="ECO:0000256" key="5">
    <source>
        <dbReference type="ARBA" id="ARBA00023242"/>
    </source>
</evidence>
<keyword evidence="4 6" id="KW-0235">DNA replication</keyword>
<dbReference type="Pfam" id="PF05916">
    <property type="entry name" value="Sld5"/>
    <property type="match status" value="1"/>
</dbReference>
<proteinExistence type="inferred from homology"/>
<accession>M7TZM3</accession>
<dbReference type="SUPFAM" id="SSF160059">
    <property type="entry name" value="PriA/YqbF domain"/>
    <property type="match status" value="1"/>
</dbReference>
<evidence type="ECO:0000313" key="10">
    <source>
        <dbReference type="Proteomes" id="UP000012045"/>
    </source>
</evidence>
<gene>
    <name evidence="9" type="ORF">BcDW1_4639</name>
</gene>
<feature type="domain" description="GINS subunit" evidence="7">
    <location>
        <begin position="91"/>
        <end position="196"/>
    </location>
</feature>
<evidence type="ECO:0000256" key="1">
    <source>
        <dbReference type="ARBA" id="ARBA00004123"/>
    </source>
</evidence>
<dbReference type="PANTHER" id="PTHR22768">
    <property type="entry name" value="DNA REPLICATION COMPLEX GINS PROTEIN PSF3"/>
    <property type="match status" value="1"/>
</dbReference>
<feature type="domain" description="DNA replication complex GINS protein PSF3 N-terminal" evidence="8">
    <location>
        <begin position="30"/>
        <end position="72"/>
    </location>
</feature>
<comment type="function">
    <text evidence="6">The GINS complex plays an essential role in the initiation of DNA replication.</text>
</comment>
<evidence type="ECO:0000256" key="2">
    <source>
        <dbReference type="ARBA" id="ARBA00006343"/>
    </source>
</evidence>
<dbReference type="HOGENOM" id="CLU_081646_0_1_1"/>
<dbReference type="CDD" id="cd21693">
    <property type="entry name" value="GINS_B_Psf3"/>
    <property type="match status" value="1"/>
</dbReference>
<evidence type="ECO:0000313" key="9">
    <source>
        <dbReference type="EMBL" id="EMR86730.1"/>
    </source>
</evidence>
<dbReference type="SUPFAM" id="SSF158573">
    <property type="entry name" value="GINS helical bundle-like"/>
    <property type="match status" value="1"/>
</dbReference>
<organism evidence="9 10">
    <name type="scientific">Botryotinia fuckeliana (strain BcDW1)</name>
    <name type="common">Noble rot fungus</name>
    <name type="synonym">Botrytis cinerea</name>
    <dbReference type="NCBI Taxonomy" id="1290391"/>
    <lineage>
        <taxon>Eukaryota</taxon>
        <taxon>Fungi</taxon>
        <taxon>Dikarya</taxon>
        <taxon>Ascomycota</taxon>
        <taxon>Pezizomycotina</taxon>
        <taxon>Leotiomycetes</taxon>
        <taxon>Helotiales</taxon>
        <taxon>Sclerotiniaceae</taxon>
        <taxon>Botrytis</taxon>
    </lineage>
</organism>
<name>M7TZM3_BOTF1</name>
<protein>
    <recommendedName>
        <fullName evidence="3 6">DNA replication complex GINS protein PSF3</fullName>
    </recommendedName>
</protein>
<dbReference type="EMBL" id="KB707849">
    <property type="protein sequence ID" value="EMR86730.1"/>
    <property type="molecule type" value="Genomic_DNA"/>
</dbReference>
<dbReference type="Proteomes" id="UP000012045">
    <property type="component" value="Unassembled WGS sequence"/>
</dbReference>
<comment type="subunit">
    <text evidence="6">Component of the GINS complex.</text>
</comment>
<dbReference type="Gene3D" id="1.20.58.2050">
    <property type="match status" value="1"/>
</dbReference>
<evidence type="ECO:0000256" key="3">
    <source>
        <dbReference type="ARBA" id="ARBA00015140"/>
    </source>
</evidence>
<dbReference type="InterPro" id="IPR010492">
    <property type="entry name" value="GINS_Psf3"/>
</dbReference>
<evidence type="ECO:0000256" key="6">
    <source>
        <dbReference type="RuleBase" id="RU367161"/>
    </source>
</evidence>
<reference evidence="10" key="1">
    <citation type="journal article" date="2013" name="Genome Announc.">
        <title>Draft genome sequence of Botrytis cinerea BcDW1, inoculum for noble rot of grape berries.</title>
        <authorList>
            <person name="Blanco-Ulate B."/>
            <person name="Allen G."/>
            <person name="Powell A.L."/>
            <person name="Cantu D."/>
        </authorList>
    </citation>
    <scope>NUCLEOTIDE SEQUENCE [LARGE SCALE GENOMIC DNA]</scope>
    <source>
        <strain evidence="10">BcDW1</strain>
    </source>
</reference>